<sequence>MCMQFIALSALWVQVLPMCDASELVRFCNEGPHCIPAKAYGQHGSTATWHQTQASPADTYPSNKPEPAYTISQTVSPLPPTAARESNPRTKYYTLHTTYELRQGCSSGRHHHHHHSRRLRILHARTHAAATPQRPRVHVRVRVRARALLHAGLALDARWLACCSSRFSHSLSIGHRALERRFLRLGRSCLVLGAWCLVL</sequence>
<dbReference type="Proteomes" id="UP000799438">
    <property type="component" value="Unassembled WGS sequence"/>
</dbReference>
<feature type="region of interest" description="Disordered" evidence="1">
    <location>
        <begin position="46"/>
        <end position="87"/>
    </location>
</feature>
<keyword evidence="4" id="KW-1185">Reference proteome</keyword>
<dbReference type="EMBL" id="ML995501">
    <property type="protein sequence ID" value="KAF2137656.1"/>
    <property type="molecule type" value="Genomic_DNA"/>
</dbReference>
<protein>
    <recommendedName>
        <fullName evidence="5">Secreted protein</fullName>
    </recommendedName>
</protein>
<feature type="chain" id="PRO_5025437582" description="Secreted protein" evidence="2">
    <location>
        <begin position="22"/>
        <end position="199"/>
    </location>
</feature>
<feature type="signal peptide" evidence="2">
    <location>
        <begin position="1"/>
        <end position="21"/>
    </location>
</feature>
<evidence type="ECO:0000256" key="2">
    <source>
        <dbReference type="SAM" id="SignalP"/>
    </source>
</evidence>
<name>A0A6A6B1F8_9PEZI</name>
<dbReference type="RefSeq" id="XP_033393371.1">
    <property type="nucleotide sequence ID" value="XM_033534892.1"/>
</dbReference>
<evidence type="ECO:0008006" key="5">
    <source>
        <dbReference type="Google" id="ProtNLM"/>
    </source>
</evidence>
<organism evidence="3 4">
    <name type="scientific">Aplosporella prunicola CBS 121167</name>
    <dbReference type="NCBI Taxonomy" id="1176127"/>
    <lineage>
        <taxon>Eukaryota</taxon>
        <taxon>Fungi</taxon>
        <taxon>Dikarya</taxon>
        <taxon>Ascomycota</taxon>
        <taxon>Pezizomycotina</taxon>
        <taxon>Dothideomycetes</taxon>
        <taxon>Dothideomycetes incertae sedis</taxon>
        <taxon>Botryosphaeriales</taxon>
        <taxon>Aplosporellaceae</taxon>
        <taxon>Aplosporella</taxon>
    </lineage>
</organism>
<dbReference type="AlphaFoldDB" id="A0A6A6B1F8"/>
<accession>A0A6A6B1F8</accession>
<dbReference type="GeneID" id="54292382"/>
<gene>
    <name evidence="3" type="ORF">K452DRAFT_100453</name>
</gene>
<keyword evidence="2" id="KW-0732">Signal</keyword>
<evidence type="ECO:0000313" key="3">
    <source>
        <dbReference type="EMBL" id="KAF2137656.1"/>
    </source>
</evidence>
<evidence type="ECO:0000256" key="1">
    <source>
        <dbReference type="SAM" id="MobiDB-lite"/>
    </source>
</evidence>
<evidence type="ECO:0000313" key="4">
    <source>
        <dbReference type="Proteomes" id="UP000799438"/>
    </source>
</evidence>
<reference evidence="3" key="1">
    <citation type="journal article" date="2020" name="Stud. Mycol.">
        <title>101 Dothideomycetes genomes: a test case for predicting lifestyles and emergence of pathogens.</title>
        <authorList>
            <person name="Haridas S."/>
            <person name="Albert R."/>
            <person name="Binder M."/>
            <person name="Bloem J."/>
            <person name="Labutti K."/>
            <person name="Salamov A."/>
            <person name="Andreopoulos B."/>
            <person name="Baker S."/>
            <person name="Barry K."/>
            <person name="Bills G."/>
            <person name="Bluhm B."/>
            <person name="Cannon C."/>
            <person name="Castanera R."/>
            <person name="Culley D."/>
            <person name="Daum C."/>
            <person name="Ezra D."/>
            <person name="Gonzalez J."/>
            <person name="Henrissat B."/>
            <person name="Kuo A."/>
            <person name="Liang C."/>
            <person name="Lipzen A."/>
            <person name="Lutzoni F."/>
            <person name="Magnuson J."/>
            <person name="Mondo S."/>
            <person name="Nolan M."/>
            <person name="Ohm R."/>
            <person name="Pangilinan J."/>
            <person name="Park H.-J."/>
            <person name="Ramirez L."/>
            <person name="Alfaro M."/>
            <person name="Sun H."/>
            <person name="Tritt A."/>
            <person name="Yoshinaga Y."/>
            <person name="Zwiers L.-H."/>
            <person name="Turgeon B."/>
            <person name="Goodwin S."/>
            <person name="Spatafora J."/>
            <person name="Crous P."/>
            <person name="Grigoriev I."/>
        </authorList>
    </citation>
    <scope>NUCLEOTIDE SEQUENCE</scope>
    <source>
        <strain evidence="3">CBS 121167</strain>
    </source>
</reference>
<feature type="compositionally biased region" description="Polar residues" evidence="1">
    <location>
        <begin position="46"/>
        <end position="62"/>
    </location>
</feature>
<proteinExistence type="predicted"/>